<organism evidence="1 2">
    <name type="scientific">Cryptotermes secundus</name>
    <dbReference type="NCBI Taxonomy" id="105785"/>
    <lineage>
        <taxon>Eukaryota</taxon>
        <taxon>Metazoa</taxon>
        <taxon>Ecdysozoa</taxon>
        <taxon>Arthropoda</taxon>
        <taxon>Hexapoda</taxon>
        <taxon>Insecta</taxon>
        <taxon>Pterygota</taxon>
        <taxon>Neoptera</taxon>
        <taxon>Polyneoptera</taxon>
        <taxon>Dictyoptera</taxon>
        <taxon>Blattodea</taxon>
        <taxon>Blattoidea</taxon>
        <taxon>Termitoidae</taxon>
        <taxon>Kalotermitidae</taxon>
        <taxon>Cryptotermitinae</taxon>
        <taxon>Cryptotermes</taxon>
    </lineage>
</organism>
<gene>
    <name evidence="1" type="ORF">B7P43_G13805</name>
</gene>
<feature type="non-terminal residue" evidence="1">
    <location>
        <position position="1"/>
    </location>
</feature>
<dbReference type="EMBL" id="NEVH01021957">
    <property type="protein sequence ID" value="PNF18955.1"/>
    <property type="molecule type" value="Genomic_DNA"/>
</dbReference>
<keyword evidence="2" id="KW-1185">Reference proteome</keyword>
<dbReference type="Proteomes" id="UP000235965">
    <property type="component" value="Unassembled WGS sequence"/>
</dbReference>
<evidence type="ECO:0000313" key="2">
    <source>
        <dbReference type="Proteomes" id="UP000235965"/>
    </source>
</evidence>
<dbReference type="InParanoid" id="A0A2J7PRJ1"/>
<proteinExistence type="predicted"/>
<protein>
    <submittedName>
        <fullName evidence="1">Uncharacterized protein</fullName>
    </submittedName>
</protein>
<accession>A0A2J7PRJ1</accession>
<reference evidence="1 2" key="1">
    <citation type="submission" date="2017-12" db="EMBL/GenBank/DDBJ databases">
        <title>Hemimetabolous genomes reveal molecular basis of termite eusociality.</title>
        <authorList>
            <person name="Harrison M.C."/>
            <person name="Jongepier E."/>
            <person name="Robertson H.M."/>
            <person name="Arning N."/>
            <person name="Bitard-Feildel T."/>
            <person name="Chao H."/>
            <person name="Childers C.P."/>
            <person name="Dinh H."/>
            <person name="Doddapaneni H."/>
            <person name="Dugan S."/>
            <person name="Gowin J."/>
            <person name="Greiner C."/>
            <person name="Han Y."/>
            <person name="Hu H."/>
            <person name="Hughes D.S.T."/>
            <person name="Huylmans A.-K."/>
            <person name="Kemena C."/>
            <person name="Kremer L.P.M."/>
            <person name="Lee S.L."/>
            <person name="Lopez-Ezquerra A."/>
            <person name="Mallet L."/>
            <person name="Monroy-Kuhn J.M."/>
            <person name="Moser A."/>
            <person name="Murali S.C."/>
            <person name="Muzny D.M."/>
            <person name="Otani S."/>
            <person name="Piulachs M.-D."/>
            <person name="Poelchau M."/>
            <person name="Qu J."/>
            <person name="Schaub F."/>
            <person name="Wada-Katsumata A."/>
            <person name="Worley K.C."/>
            <person name="Xie Q."/>
            <person name="Ylla G."/>
            <person name="Poulsen M."/>
            <person name="Gibbs R.A."/>
            <person name="Schal C."/>
            <person name="Richards S."/>
            <person name="Belles X."/>
            <person name="Korb J."/>
            <person name="Bornberg-Bauer E."/>
        </authorList>
    </citation>
    <scope>NUCLEOTIDE SEQUENCE [LARGE SCALE GENOMIC DNA]</scope>
    <source>
        <tissue evidence="1">Whole body</tissue>
    </source>
</reference>
<dbReference type="AlphaFoldDB" id="A0A2J7PRJ1"/>
<comment type="caution">
    <text evidence="1">The sequence shown here is derived from an EMBL/GenBank/DDBJ whole genome shotgun (WGS) entry which is preliminary data.</text>
</comment>
<name>A0A2J7PRJ1_9NEOP</name>
<sequence length="107" mass="12323">IERKIRTLLTKHKTILPTALKRKLTRYHSKPPIISSIDSPCYALAEFPHKILNPLSGNTGSIVKNSEHFIKSIQDIYYFSVATAFQSFWIVSNKEERVSFRKAIIYA</sequence>
<evidence type="ECO:0000313" key="1">
    <source>
        <dbReference type="EMBL" id="PNF18955.1"/>
    </source>
</evidence>